<dbReference type="InParanoid" id="O26726"/>
<evidence type="ECO:0000313" key="1">
    <source>
        <dbReference type="EMBL" id="AAB85135.1"/>
    </source>
</evidence>
<dbReference type="EMBL" id="AE000666">
    <property type="protein sequence ID" value="AAB85135.1"/>
    <property type="molecule type" value="Genomic_DNA"/>
</dbReference>
<gene>
    <name evidence="1" type="ordered locus">MTH_629</name>
</gene>
<keyword evidence="2" id="KW-1185">Reference proteome</keyword>
<dbReference type="AlphaFoldDB" id="O26726"/>
<proteinExistence type="predicted"/>
<organism evidence="1 2">
    <name type="scientific">Methanothermobacter thermautotrophicus (strain ATCC 29096 / DSM 1053 / JCM 10044 / NBRC 100330 / Delta H)</name>
    <name type="common">Methanobacterium thermoautotrophicum</name>
    <dbReference type="NCBI Taxonomy" id="187420"/>
    <lineage>
        <taxon>Archaea</taxon>
        <taxon>Methanobacteriati</taxon>
        <taxon>Methanobacteriota</taxon>
        <taxon>Methanomada group</taxon>
        <taxon>Methanobacteria</taxon>
        <taxon>Methanobacteriales</taxon>
        <taxon>Methanobacteriaceae</taxon>
        <taxon>Methanothermobacter</taxon>
    </lineage>
</organism>
<dbReference type="PaxDb" id="187420-MTH_629"/>
<dbReference type="PIR" id="F69183">
    <property type="entry name" value="F69183"/>
</dbReference>
<accession>O26726</accession>
<dbReference type="HOGENOM" id="CLU_2985743_0_0_2"/>
<sequence length="57" mass="5898">MLDHILTRITPATTIIRPASLVAVMLSSRSSAATITVKMGKAATTGTTTEASPDLRA</sequence>
<dbReference type="KEGG" id="mth:MTH_629"/>
<name>O26726_METTH</name>
<dbReference type="EnsemblBacteria" id="AAB85135">
    <property type="protein sequence ID" value="AAB85135"/>
    <property type="gene ID" value="MTH_629"/>
</dbReference>
<protein>
    <submittedName>
        <fullName evidence="1">Uncharacterized protein</fullName>
    </submittedName>
</protein>
<evidence type="ECO:0000313" key="2">
    <source>
        <dbReference type="Proteomes" id="UP000005223"/>
    </source>
</evidence>
<dbReference type="Proteomes" id="UP000005223">
    <property type="component" value="Chromosome"/>
</dbReference>
<reference evidence="1 2" key="1">
    <citation type="journal article" date="1997" name="J. Bacteriol.">
        <title>Complete genome sequence of Methanobacterium thermoautotrophicum deltaH: functional analysis and comparative genomics.</title>
        <authorList>
            <person name="Smith D.R."/>
            <person name="Doucette-Stamm L.A."/>
            <person name="Deloughery C."/>
            <person name="Lee H.-M."/>
            <person name="Dubois J."/>
            <person name="Aldredge T."/>
            <person name="Bashirzadeh R."/>
            <person name="Blakely D."/>
            <person name="Cook R."/>
            <person name="Gilbert K."/>
            <person name="Harrison D."/>
            <person name="Hoang L."/>
            <person name="Keagle P."/>
            <person name="Lumm W."/>
            <person name="Pothier B."/>
            <person name="Qiu D."/>
            <person name="Spadafora R."/>
            <person name="Vicare R."/>
            <person name="Wang Y."/>
            <person name="Wierzbowski J."/>
            <person name="Gibson R."/>
            <person name="Jiwani N."/>
            <person name="Caruso A."/>
            <person name="Bush D."/>
            <person name="Safer H."/>
            <person name="Patwell D."/>
            <person name="Prabhakar S."/>
            <person name="McDougall S."/>
            <person name="Shimer G."/>
            <person name="Goyal A."/>
            <person name="Pietrovski S."/>
            <person name="Church G.M."/>
            <person name="Daniels C.J."/>
            <person name="Mao J.-i."/>
            <person name="Rice P."/>
            <person name="Nolling J."/>
            <person name="Reeve J.N."/>
        </authorList>
    </citation>
    <scope>NUCLEOTIDE SEQUENCE [LARGE SCALE GENOMIC DNA]</scope>
    <source>
        <strain evidence="2">ATCC 29096 / DSM 1053 / JCM 10044 / NBRC 100330 / Delta H</strain>
    </source>
</reference>